<name>A0A251X829_9GAMM</name>
<dbReference type="Gene3D" id="3.30.1370.140">
    <property type="entry name" value="HupH hydrogenase expression protein, C-terminal domain"/>
    <property type="match status" value="1"/>
</dbReference>
<dbReference type="RefSeq" id="WP_086487668.1">
    <property type="nucleotide sequence ID" value="NZ_MSLT01000012.1"/>
</dbReference>
<sequence length="140" mass="16016">MSLEDIPVSVERSISPAYFSTGNTLPLLHEISHALARLLRENEPTVLDLRSLPLSPADDEQLRQHLGVGEITVQLDSLGKSEIWETQFPAVWWIEHFNDHNELMGRYLEINWIPAIIQAPPEDVEEGLMRLQEKLLNNNN</sequence>
<dbReference type="Proteomes" id="UP000194798">
    <property type="component" value="Unassembled WGS sequence"/>
</dbReference>
<proteinExistence type="inferred from homology"/>
<dbReference type="OrthoDB" id="8234923at2"/>
<accession>A0A251X829</accession>
<dbReference type="Pfam" id="PF04809">
    <property type="entry name" value="HupH_C"/>
    <property type="match status" value="1"/>
</dbReference>
<dbReference type="InterPro" id="IPR038527">
    <property type="entry name" value="HupH_C_sf"/>
</dbReference>
<dbReference type="EMBL" id="MSLT01000012">
    <property type="protein sequence ID" value="OUD13887.1"/>
    <property type="molecule type" value="Genomic_DNA"/>
</dbReference>
<protein>
    <recommendedName>
        <fullName evidence="2">HupH hydrogenase expression protein C-terminal domain-containing protein</fullName>
    </recommendedName>
</protein>
<dbReference type="AlphaFoldDB" id="A0A251X829"/>
<keyword evidence="4" id="KW-1185">Reference proteome</keyword>
<comment type="caution">
    <text evidence="3">The sequence shown here is derived from an EMBL/GenBank/DDBJ whole genome shotgun (WGS) entry which is preliminary data.</text>
</comment>
<evidence type="ECO:0000256" key="1">
    <source>
        <dbReference type="ARBA" id="ARBA00010832"/>
    </source>
</evidence>
<comment type="similarity">
    <text evidence="1">Belongs to the HupH/HyaF family.</text>
</comment>
<evidence type="ECO:0000259" key="2">
    <source>
        <dbReference type="Pfam" id="PF04809"/>
    </source>
</evidence>
<gene>
    <name evidence="3" type="ORF">TPSD3_05950</name>
</gene>
<organism evidence="3 4">
    <name type="scientific">Thioflexithrix psekupsensis</name>
    <dbReference type="NCBI Taxonomy" id="1570016"/>
    <lineage>
        <taxon>Bacteria</taxon>
        <taxon>Pseudomonadati</taxon>
        <taxon>Pseudomonadota</taxon>
        <taxon>Gammaproteobacteria</taxon>
        <taxon>Thiotrichales</taxon>
        <taxon>Thioflexithrix</taxon>
    </lineage>
</organism>
<reference evidence="3 4" key="1">
    <citation type="submission" date="2016-12" db="EMBL/GenBank/DDBJ databases">
        <title>Thioflexothrix psekupsii D3 genome sequencing and assembly.</title>
        <authorList>
            <person name="Fomenkov A."/>
            <person name="Vincze T."/>
            <person name="Grabovich M."/>
            <person name="Anton B.P."/>
            <person name="Dubinina G."/>
            <person name="Orlova M."/>
            <person name="Belousova E."/>
            <person name="Roberts R.J."/>
        </authorList>
    </citation>
    <scope>NUCLEOTIDE SEQUENCE [LARGE SCALE GENOMIC DNA]</scope>
    <source>
        <strain evidence="3">D3</strain>
    </source>
</reference>
<feature type="domain" description="HupH hydrogenase expression protein C-terminal" evidence="2">
    <location>
        <begin position="23"/>
        <end position="135"/>
    </location>
</feature>
<evidence type="ECO:0000313" key="3">
    <source>
        <dbReference type="EMBL" id="OUD13887.1"/>
    </source>
</evidence>
<evidence type="ECO:0000313" key="4">
    <source>
        <dbReference type="Proteomes" id="UP000194798"/>
    </source>
</evidence>
<dbReference type="InterPro" id="IPR006894">
    <property type="entry name" value="HupH_Hydgase_express_prot_C"/>
</dbReference>